<name>A0A7T0G2G9_9BACT</name>
<gene>
    <name evidence="7" type="ORF">G3M78_02495</name>
</gene>
<evidence type="ECO:0000259" key="6">
    <source>
        <dbReference type="Pfam" id="PF16177"/>
    </source>
</evidence>
<dbReference type="GO" id="GO:0006629">
    <property type="term" value="P:lipid metabolic process"/>
    <property type="evidence" value="ECO:0007669"/>
    <property type="project" value="InterPro"/>
</dbReference>
<dbReference type="InterPro" id="IPR042099">
    <property type="entry name" value="ANL_N_sf"/>
</dbReference>
<evidence type="ECO:0000313" key="7">
    <source>
        <dbReference type="EMBL" id="QPJ64325.1"/>
    </source>
</evidence>
<evidence type="ECO:0000256" key="4">
    <source>
        <dbReference type="ARBA" id="ARBA00022840"/>
    </source>
</evidence>
<dbReference type="Pfam" id="PF00501">
    <property type="entry name" value="AMP-binding"/>
    <property type="match status" value="1"/>
</dbReference>
<dbReference type="GO" id="GO:0005524">
    <property type="term" value="F:ATP binding"/>
    <property type="evidence" value="ECO:0007669"/>
    <property type="project" value="UniProtKB-KW"/>
</dbReference>
<dbReference type="PANTHER" id="PTHR42921:SF1">
    <property type="entry name" value="ACETOACETYL-COA SYNTHETASE"/>
    <property type="match status" value="1"/>
</dbReference>
<keyword evidence="4" id="KW-0067">ATP-binding</keyword>
<dbReference type="Proteomes" id="UP000594464">
    <property type="component" value="Chromosome"/>
</dbReference>
<dbReference type="InterPro" id="IPR020845">
    <property type="entry name" value="AMP-binding_CS"/>
</dbReference>
<evidence type="ECO:0000313" key="8">
    <source>
        <dbReference type="Proteomes" id="UP000594464"/>
    </source>
</evidence>
<feature type="domain" description="AMP-dependent synthetase/ligase" evidence="5">
    <location>
        <begin position="94"/>
        <end position="473"/>
    </location>
</feature>
<evidence type="ECO:0000256" key="2">
    <source>
        <dbReference type="ARBA" id="ARBA00022598"/>
    </source>
</evidence>
<dbReference type="Gene3D" id="3.30.300.30">
    <property type="match status" value="1"/>
</dbReference>
<organism evidence="7 8">
    <name type="scientific">Candidatus Nitrohelix vancouverensis</name>
    <dbReference type="NCBI Taxonomy" id="2705534"/>
    <lineage>
        <taxon>Bacteria</taxon>
        <taxon>Pseudomonadati</taxon>
        <taxon>Nitrospinota/Tectimicrobiota group</taxon>
        <taxon>Nitrospinota</taxon>
        <taxon>Nitrospinia</taxon>
        <taxon>Nitrospinales</taxon>
        <taxon>Nitrospinaceae</taxon>
        <taxon>Candidatus Nitrohelix</taxon>
    </lineage>
</organism>
<dbReference type="PANTHER" id="PTHR42921">
    <property type="entry name" value="ACETOACETYL-COA SYNTHETASE"/>
    <property type="match status" value="1"/>
</dbReference>
<keyword evidence="2 7" id="KW-0436">Ligase</keyword>
<evidence type="ECO:0000256" key="1">
    <source>
        <dbReference type="ARBA" id="ARBA00006432"/>
    </source>
</evidence>
<dbReference type="EMBL" id="CP048620">
    <property type="protein sequence ID" value="QPJ64325.1"/>
    <property type="molecule type" value="Genomic_DNA"/>
</dbReference>
<dbReference type="NCBIfam" id="TIGR01217">
    <property type="entry name" value="ac_ac_CoA_syn"/>
    <property type="match status" value="1"/>
</dbReference>
<dbReference type="GO" id="GO:0030729">
    <property type="term" value="F:acetoacetate-CoA ligase activity"/>
    <property type="evidence" value="ECO:0007669"/>
    <property type="project" value="UniProtKB-EC"/>
</dbReference>
<evidence type="ECO:0000259" key="5">
    <source>
        <dbReference type="Pfam" id="PF00501"/>
    </source>
</evidence>
<dbReference type="InterPro" id="IPR032387">
    <property type="entry name" value="ACAS_N"/>
</dbReference>
<dbReference type="SUPFAM" id="SSF56801">
    <property type="entry name" value="Acetyl-CoA synthetase-like"/>
    <property type="match status" value="1"/>
</dbReference>
<dbReference type="InterPro" id="IPR005914">
    <property type="entry name" value="Acac_CoA_synth"/>
</dbReference>
<dbReference type="Gene3D" id="3.40.50.12780">
    <property type="entry name" value="N-terminal domain of ligase-like"/>
    <property type="match status" value="1"/>
</dbReference>
<dbReference type="PROSITE" id="PS00455">
    <property type="entry name" value="AMP_BINDING"/>
    <property type="match status" value="1"/>
</dbReference>
<dbReference type="KEGG" id="nva:G3M78_02495"/>
<sequence length="653" mass="72806">MNDILWEPSAEEVERSNMFHFMNAVNKEFSLSLNSYSQLHQWSVENHKEFWEFYRVYSGIKFRKPPHEILSQESMPGARWFEGAELNYAENLLQAPPEKLALISKLENRPLTRMSYGELKRDVVQFASALTALDIQPGDRVAGYLPNIPETLIAMLGCASIGAVWSSCSPDFGTQGVIDRLGQINPKLLVCSDGYFYNGKTFSVDDRIASIVKEVTSLKYLVRVPVINETLHAPDLSIAECFSWESFLSTGNPDRFEFQSLPFNHPLFILYSSGTTGRPKCIVHGAGGALLQHHKEHALHSNIDDTDVVFYYTTCGWMMWNWLASVLAQGACIVLYDGSPAFPSYDVLWDLIDETGISVFGTSPKFLSMNQQAGVSPKASSSLTSLKTILSTGSPLSKEDFHWVYEQVKTNVQLSSISGGTDIISCFMLGNPMLPVRAGQIQCLGLGMDVVALDESGRPVRSAKGELACRKPAPSMPIYFLNDPDNATYFNSYFSRIPGIWLHGDFIEINDHGGVIVYGRSDATLNPGGVRIGTAEIYRVIEKMEGVQDSLVIGVENKNDIQMILFVVLQKDMPLSDSLKIRMKTALKTEASPRHVPHAIYQVADIPRTMNGKKMELCVKNIFENRAVNNLMALSNPDCLREFETIKHAHESL</sequence>
<protein>
    <submittedName>
        <fullName evidence="7">Acetoacetate--CoA ligase</fullName>
        <ecNumber evidence="7">6.2.1.16</ecNumber>
    </submittedName>
</protein>
<feature type="domain" description="Acetyl-coenzyme A synthetase N-terminal" evidence="6">
    <location>
        <begin position="36"/>
        <end position="91"/>
    </location>
</feature>
<dbReference type="InterPro" id="IPR000873">
    <property type="entry name" value="AMP-dep_synth/lig_dom"/>
</dbReference>
<evidence type="ECO:0000256" key="3">
    <source>
        <dbReference type="ARBA" id="ARBA00022741"/>
    </source>
</evidence>
<dbReference type="CDD" id="cd05943">
    <property type="entry name" value="AACS"/>
    <property type="match status" value="1"/>
</dbReference>
<keyword evidence="3" id="KW-0547">Nucleotide-binding</keyword>
<comment type="similarity">
    <text evidence="1">Belongs to the ATP-dependent AMP-binding enzyme family.</text>
</comment>
<reference evidence="8" key="1">
    <citation type="submission" date="2020-02" db="EMBL/GenBank/DDBJ databases">
        <title>Genomic and physiological characterization of two novel Nitrospinaceae genera.</title>
        <authorList>
            <person name="Mueller A.J."/>
            <person name="Jung M.-Y."/>
            <person name="Strachan C.R."/>
            <person name="Herbold C.W."/>
            <person name="Kirkegaard R.H."/>
            <person name="Daims H."/>
        </authorList>
    </citation>
    <scope>NUCLEOTIDE SEQUENCE [LARGE SCALE GENOMIC DNA]</scope>
</reference>
<dbReference type="InterPro" id="IPR045851">
    <property type="entry name" value="AMP-bd_C_sf"/>
</dbReference>
<proteinExistence type="inferred from homology"/>
<accession>A0A7T0G2G9</accession>
<dbReference type="Pfam" id="PF16177">
    <property type="entry name" value="ACAS_N"/>
    <property type="match status" value="1"/>
</dbReference>
<dbReference type="AlphaFoldDB" id="A0A7T0G2G9"/>
<dbReference type="NCBIfam" id="NF002937">
    <property type="entry name" value="PRK03584.1"/>
    <property type="match status" value="1"/>
</dbReference>
<dbReference type="EC" id="6.2.1.16" evidence="7"/>